<name>M3FU93_9ACTN</name>
<gene>
    <name evidence="1" type="ORF">SBD_2106</name>
</gene>
<evidence type="ECO:0000313" key="1">
    <source>
        <dbReference type="EMBL" id="EMF56545.1"/>
    </source>
</evidence>
<organism evidence="1 2">
    <name type="scientific">Streptomyces bottropensis ATCC 25435</name>
    <dbReference type="NCBI Taxonomy" id="1054862"/>
    <lineage>
        <taxon>Bacteria</taxon>
        <taxon>Bacillati</taxon>
        <taxon>Actinomycetota</taxon>
        <taxon>Actinomycetes</taxon>
        <taxon>Kitasatosporales</taxon>
        <taxon>Streptomycetaceae</taxon>
        <taxon>Streptomyces</taxon>
    </lineage>
</organism>
<protein>
    <submittedName>
        <fullName evidence="1">Uncharacterized protein</fullName>
    </submittedName>
</protein>
<proteinExistence type="predicted"/>
<dbReference type="RefSeq" id="WP_005477110.1">
    <property type="nucleotide sequence ID" value="NZ_KB405062.1"/>
</dbReference>
<dbReference type="EMBL" id="KB405062">
    <property type="protein sequence ID" value="EMF56545.1"/>
    <property type="molecule type" value="Genomic_DNA"/>
</dbReference>
<dbReference type="GeneID" id="96268652"/>
<accession>M3FU93</accession>
<reference evidence="2" key="1">
    <citation type="journal article" date="2013" name="Genome Announc.">
        <title>Draft Genome Sequence of Streptomyces bottropensis ATCC 25435, a Bottromycin-Producing Actinomycete.</title>
        <authorList>
            <person name="Zhang H."/>
            <person name="Zhou W."/>
            <person name="Zhuang Y."/>
            <person name="Liang X."/>
            <person name="Liu T."/>
        </authorList>
    </citation>
    <scope>NUCLEOTIDE SEQUENCE [LARGE SCALE GENOMIC DNA]</scope>
    <source>
        <strain evidence="2">ATCC 25435</strain>
    </source>
</reference>
<evidence type="ECO:0000313" key="2">
    <source>
        <dbReference type="Proteomes" id="UP000030760"/>
    </source>
</evidence>
<dbReference type="AlphaFoldDB" id="M3FU93"/>
<dbReference type="Proteomes" id="UP000030760">
    <property type="component" value="Unassembled WGS sequence"/>
</dbReference>
<sequence length="74" mass="8236">MSTGWVFALTARLGFPLYPTEREQADLADNPELCTDLATMTVAQTLPRFRSEALGGGWKYTGGETRRLWVTEAL</sequence>